<proteinExistence type="predicted"/>
<reference evidence="3" key="2">
    <citation type="submission" date="2009-11" db="EMBL/GenBank/DDBJ databases">
        <title>The Genome Sequence of Allomyces macrogynus strain ATCC 38327.</title>
        <authorList>
            <consortium name="The Broad Institute Genome Sequencing Platform"/>
            <person name="Russ C."/>
            <person name="Cuomo C."/>
            <person name="Shea T."/>
            <person name="Young S.K."/>
            <person name="Zeng Q."/>
            <person name="Koehrsen M."/>
            <person name="Haas B."/>
            <person name="Borodovsky M."/>
            <person name="Guigo R."/>
            <person name="Alvarado L."/>
            <person name="Berlin A."/>
            <person name="Borenstein D."/>
            <person name="Chen Z."/>
            <person name="Engels R."/>
            <person name="Freedman E."/>
            <person name="Gellesch M."/>
            <person name="Goldberg J."/>
            <person name="Griggs A."/>
            <person name="Gujja S."/>
            <person name="Heiman D."/>
            <person name="Hepburn T."/>
            <person name="Howarth C."/>
            <person name="Jen D."/>
            <person name="Larson L."/>
            <person name="Lewis B."/>
            <person name="Mehta T."/>
            <person name="Park D."/>
            <person name="Pearson M."/>
            <person name="Roberts A."/>
            <person name="Saif S."/>
            <person name="Shenoy N."/>
            <person name="Sisk P."/>
            <person name="Stolte C."/>
            <person name="Sykes S."/>
            <person name="Walk T."/>
            <person name="White J."/>
            <person name="Yandava C."/>
            <person name="Burger G."/>
            <person name="Gray M.W."/>
            <person name="Holland P.W.H."/>
            <person name="King N."/>
            <person name="Lang F.B.F."/>
            <person name="Roger A.J."/>
            <person name="Ruiz-Trillo I."/>
            <person name="Lander E."/>
            <person name="Nusbaum C."/>
        </authorList>
    </citation>
    <scope>NUCLEOTIDE SEQUENCE [LARGE SCALE GENOMIC DNA]</scope>
    <source>
        <strain evidence="3">ATCC 38327</strain>
    </source>
</reference>
<feature type="region of interest" description="Disordered" evidence="1">
    <location>
        <begin position="105"/>
        <end position="133"/>
    </location>
</feature>
<gene>
    <name evidence="2" type="ORF">AMAG_02912</name>
</gene>
<dbReference type="Proteomes" id="UP000054350">
    <property type="component" value="Unassembled WGS sequence"/>
</dbReference>
<dbReference type="OrthoDB" id="5537728at2759"/>
<sequence>MQGRGTGGIHDSSSSLHAPNTRSQSVPQYQIFKTITKLEHHYKASHRHFVPFTRSRRPGTAATTTPRATYPHYVPPVQTVEEAGWGLLAAGSTTTSPSAFSINRAAGGNAPGQRAATRPLPPTAASAPPVPRPVVDLTCDSDDDENDCDAMNDDDIMIVDSSPHPVVPSVPTAPPAPTPGSGPVTMDLIHVALVIRDPSYAVQLPRPTAQDMKNAYQALQSQLSAVPSGCTLAAMPKSAAEMMRGALVILIMSNLPDDALSSVMEQEFQVYYLTDPAAEAMARVFSQFYVTEFLPPPSQQSQAHDSALLVQLRRTYQEVLSQRPRGAQAAYLATLASFSASIARYNFTATGTGMQRTSTGRMVALDYRHLAQIQLATRLFPPNKRPGSLVPRFDPSTASRYAPHNDVDTQLERVLREHVADPTPFVQALRSKGVGALGHRLLRGMVQLLAWARRARERSAGLSSMVVVWDGDNISMTTELARLMRGPWFDLHVHTLPFTMDAWQAATRSMPHVTLHRVDRTFKEATDYEALHHLLFNLRRVAPHRPIMLVSRDRSFRIMESLANQWAAGAAAWIYCATDPAEIEVLAHWTTLCLTSLLPNPTAAQWKGVKEVQGPPFVHHLADDEGAQPAT</sequence>
<evidence type="ECO:0000313" key="2">
    <source>
        <dbReference type="EMBL" id="KNE57164.1"/>
    </source>
</evidence>
<dbReference type="AlphaFoldDB" id="A0A0L0S471"/>
<dbReference type="EMBL" id="GG745331">
    <property type="protein sequence ID" value="KNE57164.1"/>
    <property type="molecule type" value="Genomic_DNA"/>
</dbReference>
<feature type="compositionally biased region" description="Polar residues" evidence="1">
    <location>
        <begin position="11"/>
        <end position="27"/>
    </location>
</feature>
<dbReference type="VEuPathDB" id="FungiDB:AMAG_02912"/>
<name>A0A0L0S471_ALLM3</name>
<accession>A0A0L0S471</accession>
<protein>
    <submittedName>
        <fullName evidence="2">Uncharacterized protein</fullName>
    </submittedName>
</protein>
<keyword evidence="3" id="KW-1185">Reference proteome</keyword>
<evidence type="ECO:0000313" key="3">
    <source>
        <dbReference type="Proteomes" id="UP000054350"/>
    </source>
</evidence>
<organism evidence="2 3">
    <name type="scientific">Allomyces macrogynus (strain ATCC 38327)</name>
    <name type="common">Allomyces javanicus var. macrogynus</name>
    <dbReference type="NCBI Taxonomy" id="578462"/>
    <lineage>
        <taxon>Eukaryota</taxon>
        <taxon>Fungi</taxon>
        <taxon>Fungi incertae sedis</taxon>
        <taxon>Blastocladiomycota</taxon>
        <taxon>Blastocladiomycetes</taxon>
        <taxon>Blastocladiales</taxon>
        <taxon>Blastocladiaceae</taxon>
        <taxon>Allomyces</taxon>
    </lineage>
</organism>
<feature type="compositionally biased region" description="Low complexity" evidence="1">
    <location>
        <begin position="114"/>
        <end position="133"/>
    </location>
</feature>
<reference evidence="2 3" key="1">
    <citation type="submission" date="2009-11" db="EMBL/GenBank/DDBJ databases">
        <title>Annotation of Allomyces macrogynus ATCC 38327.</title>
        <authorList>
            <consortium name="The Broad Institute Genome Sequencing Platform"/>
            <person name="Russ C."/>
            <person name="Cuomo C."/>
            <person name="Burger G."/>
            <person name="Gray M.W."/>
            <person name="Holland P.W.H."/>
            <person name="King N."/>
            <person name="Lang F.B.F."/>
            <person name="Roger A.J."/>
            <person name="Ruiz-Trillo I."/>
            <person name="Young S.K."/>
            <person name="Zeng Q."/>
            <person name="Gargeya S."/>
            <person name="Fitzgerald M."/>
            <person name="Haas B."/>
            <person name="Abouelleil A."/>
            <person name="Alvarado L."/>
            <person name="Arachchi H.M."/>
            <person name="Berlin A."/>
            <person name="Chapman S.B."/>
            <person name="Gearin G."/>
            <person name="Goldberg J."/>
            <person name="Griggs A."/>
            <person name="Gujja S."/>
            <person name="Hansen M."/>
            <person name="Heiman D."/>
            <person name="Howarth C."/>
            <person name="Larimer J."/>
            <person name="Lui A."/>
            <person name="MacDonald P.J.P."/>
            <person name="McCowen C."/>
            <person name="Montmayeur A."/>
            <person name="Murphy C."/>
            <person name="Neiman D."/>
            <person name="Pearson M."/>
            <person name="Priest M."/>
            <person name="Roberts A."/>
            <person name="Saif S."/>
            <person name="Shea T."/>
            <person name="Sisk P."/>
            <person name="Stolte C."/>
            <person name="Sykes S."/>
            <person name="Wortman J."/>
            <person name="Nusbaum C."/>
            <person name="Birren B."/>
        </authorList>
    </citation>
    <scope>NUCLEOTIDE SEQUENCE [LARGE SCALE GENOMIC DNA]</scope>
    <source>
        <strain evidence="2 3">ATCC 38327</strain>
    </source>
</reference>
<feature type="region of interest" description="Disordered" evidence="1">
    <location>
        <begin position="1"/>
        <end position="27"/>
    </location>
</feature>
<evidence type="ECO:0000256" key="1">
    <source>
        <dbReference type="SAM" id="MobiDB-lite"/>
    </source>
</evidence>